<dbReference type="Pfam" id="PF00887">
    <property type="entry name" value="ACBP"/>
    <property type="match status" value="1"/>
</dbReference>
<dbReference type="InterPro" id="IPR000582">
    <property type="entry name" value="Acyl-CoA-binding_protein"/>
</dbReference>
<dbReference type="PANTHER" id="PTHR23310">
    <property type="entry name" value="ACYL-COA-BINDING PROTEIN, ACBP"/>
    <property type="match status" value="1"/>
</dbReference>
<dbReference type="GO" id="GO:0006631">
    <property type="term" value="P:fatty acid metabolic process"/>
    <property type="evidence" value="ECO:0007669"/>
    <property type="project" value="TreeGrafter"/>
</dbReference>
<gene>
    <name evidence="6" type="ORF">BCR42DRAFT_413211</name>
</gene>
<evidence type="ECO:0000256" key="3">
    <source>
        <dbReference type="SAM" id="MobiDB-lite"/>
    </source>
</evidence>
<comment type="similarity">
    <text evidence="1">Belongs to the ACBP family.</text>
</comment>
<feature type="region of interest" description="Disordered" evidence="3">
    <location>
        <begin position="135"/>
        <end position="193"/>
    </location>
</feature>
<evidence type="ECO:0000313" key="7">
    <source>
        <dbReference type="Proteomes" id="UP000193560"/>
    </source>
</evidence>
<feature type="transmembrane region" description="Helical" evidence="4">
    <location>
        <begin position="300"/>
        <end position="326"/>
    </location>
</feature>
<dbReference type="GO" id="GO:0000062">
    <property type="term" value="F:fatty-acyl-CoA binding"/>
    <property type="evidence" value="ECO:0007669"/>
    <property type="project" value="InterPro"/>
</dbReference>
<dbReference type="PROSITE" id="PS00880">
    <property type="entry name" value="ACB_1"/>
    <property type="match status" value="1"/>
</dbReference>
<proteinExistence type="inferred from homology"/>
<dbReference type="SUPFAM" id="SSF47027">
    <property type="entry name" value="Acyl-CoA binding protein"/>
    <property type="match status" value="1"/>
</dbReference>
<evidence type="ECO:0000256" key="4">
    <source>
        <dbReference type="SAM" id="Phobius"/>
    </source>
</evidence>
<dbReference type="EMBL" id="MCGE01000009">
    <property type="protein sequence ID" value="ORZ18131.1"/>
    <property type="molecule type" value="Genomic_DNA"/>
</dbReference>
<keyword evidence="4" id="KW-1133">Transmembrane helix</keyword>
<dbReference type="InterPro" id="IPR035984">
    <property type="entry name" value="Acyl-CoA-binding_sf"/>
</dbReference>
<dbReference type="STRING" id="90262.A0A1X2IKN7"/>
<dbReference type="InterPro" id="IPR014352">
    <property type="entry name" value="FERM/acyl-CoA-bd_prot_sf"/>
</dbReference>
<evidence type="ECO:0000256" key="1">
    <source>
        <dbReference type="ARBA" id="ARBA00005567"/>
    </source>
</evidence>
<keyword evidence="2" id="KW-0446">Lipid-binding</keyword>
<dbReference type="PROSITE" id="PS51228">
    <property type="entry name" value="ACB_2"/>
    <property type="match status" value="1"/>
</dbReference>
<reference evidence="6 7" key="1">
    <citation type="submission" date="2016-07" db="EMBL/GenBank/DDBJ databases">
        <title>Pervasive Adenine N6-methylation of Active Genes in Fungi.</title>
        <authorList>
            <consortium name="DOE Joint Genome Institute"/>
            <person name="Mondo S.J."/>
            <person name="Dannebaum R.O."/>
            <person name="Kuo R.C."/>
            <person name="Labutti K."/>
            <person name="Haridas S."/>
            <person name="Kuo A."/>
            <person name="Salamov A."/>
            <person name="Ahrendt S.R."/>
            <person name="Lipzen A."/>
            <person name="Sullivan W."/>
            <person name="Andreopoulos W.B."/>
            <person name="Clum A."/>
            <person name="Lindquist E."/>
            <person name="Daum C."/>
            <person name="Ramamoorthy G.K."/>
            <person name="Gryganskyi A."/>
            <person name="Culley D."/>
            <person name="Magnuson J.K."/>
            <person name="James T.Y."/>
            <person name="O'Malley M.A."/>
            <person name="Stajich J.E."/>
            <person name="Spatafora J.W."/>
            <person name="Visel A."/>
            <person name="Grigoriev I.V."/>
        </authorList>
    </citation>
    <scope>NUCLEOTIDE SEQUENCE [LARGE SCALE GENOMIC DNA]</scope>
    <source>
        <strain evidence="6 7">NRRL 1336</strain>
    </source>
</reference>
<keyword evidence="4" id="KW-0472">Membrane</keyword>
<dbReference type="AlphaFoldDB" id="A0A1X2IKN7"/>
<evidence type="ECO:0000256" key="2">
    <source>
        <dbReference type="ARBA" id="ARBA00023121"/>
    </source>
</evidence>
<dbReference type="PANTHER" id="PTHR23310:SF62">
    <property type="entry name" value="ACYL-COA BINDING PROTEIN 1, ISOFORM A"/>
    <property type="match status" value="1"/>
</dbReference>
<dbReference type="InterPro" id="IPR022408">
    <property type="entry name" value="Acyl-CoA-binding_prot_CS"/>
</dbReference>
<keyword evidence="4" id="KW-0812">Transmembrane</keyword>
<name>A0A1X2IKN7_9FUNG</name>
<evidence type="ECO:0000259" key="5">
    <source>
        <dbReference type="PROSITE" id="PS51228"/>
    </source>
</evidence>
<feature type="compositionally biased region" description="Polar residues" evidence="3">
    <location>
        <begin position="165"/>
        <end position="183"/>
    </location>
</feature>
<evidence type="ECO:0000313" key="6">
    <source>
        <dbReference type="EMBL" id="ORZ18131.1"/>
    </source>
</evidence>
<keyword evidence="7" id="KW-1185">Reference proteome</keyword>
<feature type="region of interest" description="Disordered" evidence="3">
    <location>
        <begin position="239"/>
        <end position="260"/>
    </location>
</feature>
<dbReference type="OrthoDB" id="346910at2759"/>
<protein>
    <submittedName>
        <fullName evidence="6">Acyl CoA binding protein-domain-containing protein</fullName>
    </submittedName>
</protein>
<organism evidence="6 7">
    <name type="scientific">Absidia repens</name>
    <dbReference type="NCBI Taxonomy" id="90262"/>
    <lineage>
        <taxon>Eukaryota</taxon>
        <taxon>Fungi</taxon>
        <taxon>Fungi incertae sedis</taxon>
        <taxon>Mucoromycota</taxon>
        <taxon>Mucoromycotina</taxon>
        <taxon>Mucoromycetes</taxon>
        <taxon>Mucorales</taxon>
        <taxon>Cunninghamellaceae</taxon>
        <taxon>Absidia</taxon>
    </lineage>
</organism>
<dbReference type="Gene3D" id="1.20.80.10">
    <property type="match status" value="1"/>
</dbReference>
<comment type="caution">
    <text evidence="6">The sequence shown here is derived from an EMBL/GenBank/DDBJ whole genome shotgun (WGS) entry which is preliminary data.</text>
</comment>
<dbReference type="Proteomes" id="UP000193560">
    <property type="component" value="Unassembled WGS sequence"/>
</dbReference>
<accession>A0A1X2IKN7</accession>
<feature type="domain" description="ACB" evidence="5">
    <location>
        <begin position="17"/>
        <end position="107"/>
    </location>
</feature>
<sequence length="362" mass="41798">MTSQQRLSTNSSSSFQTQIQFSRALTVVRSLPSGNTHWQPSGQDKLLFYGLYKQALEGDCHISRPSSRLVVAYSKWKAWDQLRQWTPVEAQKHYVTLLLDMLSSFVERYPQHELTRSLRESIHYIQLDTDMDPSITSSLIDEKDSSSYASSHHHHHHHQPPAVHLSNTSPVTPDDNTLSFPSKQQQQQQHSWHESNRLLLQPLAADYYDGMSDLDTIDREVAAATSGLGLMAPEQHPYHHYHHHHQHQQQEQQNQSELVESVSERALESLQTDVAALTEQLGHLRTSLAQRRHDKLRWTWLWLGKTVVKHASINLVILFLVFLVLLKRKSPIAYAIIGYVGSRIQNILHYLAQKMYFWKVTV</sequence>